<keyword evidence="6" id="KW-0812">Transmembrane</keyword>
<evidence type="ECO:0000313" key="10">
    <source>
        <dbReference type="Proteomes" id="UP000241769"/>
    </source>
</evidence>
<evidence type="ECO:0000256" key="7">
    <source>
        <dbReference type="SAM" id="SignalP"/>
    </source>
</evidence>
<sequence>MYRIVCFAFFVLLLSSTVAADQLSALQSFYDQLDGTDFCNFYGITCDDTGNVTAIDLTSNRLYGPFPSDVWADLPWLKYLLLPGNYIYDVISPSLSDATNLISIDFTYNYISGDIGDLGRLPNLQFLRLYGNYFSSISSSFCSLTTLESLDLGFNSIEGTIPSCIGQFTNLTVLLLNNNKFTSTIPSSLSNLVQLTRFQLDANQLSGPMIEICGLKNLTFIDISGNSFTILPDCNYTGMIINTIYFKDTGLSGEIPSSMGDLPLVIFQVRGNKFSGQVPAGIFSPIITLIDLSYNTLSGPIPDGFTNCSQLMYMDISFNHFTAMPSDFSRLVKLYSFVTDLNGIESEFPNIENCTQLYKFSVTANRLYGILPNDFSAFTQLNTFSIFANDVEGEIPSGFSSSLQTLNLGDNRLTGQIPSSFINLTQLQTLVLSDNALSGDIPSWLIELYSISSLDLSFNSFSGPIPLPSSIVSLDTLDLSKNKLSGTISQELSNRYAVTQLNLEFNLLNGTLPSFYTGMQQLKLGGNSFSGELPASIGNNTALKLLDLSNNQLSGQLPDAFYSTTSLQTFIISGNNFSGEIPYSLTYPPMITMKMDDNSFNGSIPNDMQYLSSKSSLTTLDLSSNQLSGDTWTLYGLDKLETLLLGNNNLSDTVTWLISCTNLHRLDLSNNQFTGDIFDDQGISPTQKKALVYLDLSRNAFTGKILFQLPTALVYFDASYNQFVDSYLPGKAVAGYGQQYPTMVTCNIGYNKLRGYLLTLFTRDNFPFLSELDLSGNELIGPIPPTLGQLTQLTSLLLEGNKLSSEIPKSLGNLVQLTQLNLGSNGLYTDDLSFLFRLSQLQMLNLSNNNIQASVPDNIDSLSRLESFDVSHNRMYGQIPVSMYKMRVLTKLYVNDNNMTGNVSAFSADLSEIDLSSNGFYGDATVIDGLVSVTYLNLSHNFFSGALPDISQKLKLQTIDVSYNHISGSISSLSALSKLEMRSNELNGSLPSLSRLSSLSFFDVSDNHLSDNTAVRSLPSSLQRCNMSSNVFECPVTSQSISLCQAECTTSKNDSAVIVQIRVEGQVSTFNQSLFLLSLSDASNTSLSRLSIVSIASGSVIANVQISAAEEGSTDGTAMRRAAIISSLAQTGNSIGSFSVLSPAVINPPPPTTADQVNAPTSSDGNSNTGLIIGVVVGVACLIIIAVVIAGFVYARLRRTRSVWQNQLAMIDLKSINLGDAKSSITPFSELKGMTEIGSGAFGIVYRAEWRSLDVAVKQIRAEHVTQTQLADFMGEVALLQRLRPHPNVVLLEYCEGGSMLHYLTKNDVPIEQKYRWIHGIALGMYHLHQEKVIHRDLAARNILLSKFLEAKVSDFGLSRETQTVDTAAQTQNSVGPLKWMAPEAMRDRIYSQATDVFSFGVTVWEILTEQDPWTDLTPMEAALKVITDKERMKIPDGIEYWIDKLIREQTDCWEEEPSRRPLFPQICERIANTTKVEDFVDSSNESPINEDAATRYDSTDNITHKQDAYTKVERDSVRPTEETNEAQTERTEREGHYSPKNNCCRCGTSLLRGKEKIESGSVVIESPGIMDYWQHLQPESDPDKFSSYLGKRNRSKGGKNPGSTRVGLVLDLANLLRHSASRRDVEEVPSEPGASQRETTRSLNTIRRSLSWGSIMISMGTIEKGELRNRMCGEFGRNTKQKLTDQKDEALGSLLSVIMYRDDWLNQTGWNGNVITIDLRLNFLFGDFPSDPWADLPFLNTLILSNNPITGTVPSSLSNCPNLVYVSLSVCQMTGDIENFGLLPNLQTLSLNFNSFSSISSSFCSLKKLRSLDLSFGLFDSPIPSCIGDLTNLTTLRLSNNKFNSSVPSSFAQLSNLKTFELDMNALDGPLDFMCGMKSLTYIDISFNDFDSLPACNYTGMAIAYFTAKEADLEGIIPSSMGDLPLLTFQVKSNRLTGTVPSGIFNPRLQNIDVSYNSLTGPISDGLTTCTQLMTIDVSYNHFTSMPHDLSRLVHLYTFTADLNSIQSPFPIIENSIYLQTFSVIANRFYGELPKNFSAFTQLTSFNICQYTSREGIRLTLYTVANDMEGEIPSELSLLPLQKLNLGDNRLTGQIPQSFINLTQLQTLVLSDNALSGNIPSWLFELQSMSSLDLSFNSFSGPIPFPPNTVHLDVLDLSKNKLSGTISQELSDTFAVKQLNLEFNQLNGILPSFYNDIQQLRLGGNSFSGELPASIGNNTALKLLDLSNNQLSGQLPDVFESMTSLQTFIISGNNFSGEIPYSLTYPPMITLKMADNSFSGPIPDDMDFLYGTYSLITLDLSSNQLSGDAQTLYDLVDLQTLLLSNNNLTGKVSWLGNSRNIKRLDLSNNQFTGDVFDDQSVSPSNNVLIYLDLSHNAFTGKILFQLPPSLVYFDASYNQFVDSYVPEKALAGFGKQYPTMVTCNIGYNKLRGYLLTLFTRDNFPFLSELDLSGNELIGPIPPTLGQLTQLRLLLLEGNQLSSEIPKSLGNLVQLTQLNLGSNGLYTDDLSFLFRLSQLQMLNLSNNNIQASVPDNIDSLSRLESFDVSHNRMYGQIPVSMYKMRVLTKLYVNNNNMTGNVSAFSADLSEIDLSSNGFSGEATVIDGLVSVTYLNLSYNSFSGPLPDISQKLKLRTIDVSYNHISGSIPSLSALSKLEVFQMGSNELNGSLPSLSKLSSLSFFDVSDNHLSDNMAIASLPSSLQQCDMSSNEFECPVATQSISFCGAVCTTSKNDSAVIVQIRVEGQVSTFNQSLFLLSLSAASNTSLSRLSIVSVTSGSVIANVQISPAEEGSIDGTAMRRAAIISSLAQTGNNIGAYNVLSPAIINPSDEITNAPMSDGNSNTGLIIGVVVGVACLIIIAVIVAGFVYVKSRRTRSVWQNQLAMIDLKSINLGDAKSSITPFSDLKDMREIGSGAFGIVYKAVWRSLDVAVKQIRAEHVTQAQLIDFMVHKNSLHSISLTIYREKLRCFRDSDLILMAVTFPPDPLSLVIDYMTKNDVPIEQKYRWIHGIALGMYHLHQEKVIHRDLAARNILLSKFLEAKVSDFGLSRETQTVDTAAQTQNSVGPLKWMAPEAMRDRIYSQATDVFSFGVTVWEILTEQDPWTDLTPSLRTYSMEAALKVITHKERMEIPEGIEPWLEILIRVTYLDSKATIDCWEEEPSQRPLFPQICERITNTTKVEEFEPTWSSVPDMEDPTARYDNTNNIISHNQETYTQISSRAEELKSDEDHYASACK</sequence>
<dbReference type="InParanoid" id="A0A2P6NP50"/>
<dbReference type="InterPro" id="IPR001611">
    <property type="entry name" value="Leu-rich_rpt"/>
</dbReference>
<dbReference type="Pfam" id="PF00560">
    <property type="entry name" value="LRR_1"/>
    <property type="match status" value="8"/>
</dbReference>
<gene>
    <name evidence="9" type="ORF">PROFUN_06335</name>
</gene>
<feature type="region of interest" description="Disordered" evidence="5">
    <location>
        <begin position="3191"/>
        <end position="3211"/>
    </location>
</feature>
<dbReference type="PROSITE" id="PS00107">
    <property type="entry name" value="PROTEIN_KINASE_ATP"/>
    <property type="match status" value="2"/>
</dbReference>
<dbReference type="PRINTS" id="PR00109">
    <property type="entry name" value="TYRKINASE"/>
</dbReference>
<feature type="region of interest" description="Disordered" evidence="5">
    <location>
        <begin position="1584"/>
        <end position="1605"/>
    </location>
</feature>
<dbReference type="Gene3D" id="1.10.510.10">
    <property type="entry name" value="Transferase(Phosphotransferase) domain 1"/>
    <property type="match status" value="2"/>
</dbReference>
<evidence type="ECO:0000259" key="8">
    <source>
        <dbReference type="PROSITE" id="PS50011"/>
    </source>
</evidence>
<dbReference type="SMART" id="SM00219">
    <property type="entry name" value="TyrKc"/>
    <property type="match status" value="2"/>
</dbReference>
<feature type="binding site" evidence="4">
    <location>
        <position position="1258"/>
    </location>
    <ligand>
        <name>ATP</name>
        <dbReference type="ChEBI" id="CHEBI:30616"/>
    </ligand>
</feature>
<dbReference type="Pfam" id="PF07714">
    <property type="entry name" value="PK_Tyr_Ser-Thr"/>
    <property type="match status" value="2"/>
</dbReference>
<dbReference type="PANTHER" id="PTHR48057">
    <property type="entry name" value="LEUCINE-RICH REPEAT SERINE/THREONINE-PROTEIN KINASE 1"/>
    <property type="match status" value="1"/>
</dbReference>
<keyword evidence="4" id="KW-0067">ATP-binding</keyword>
<feature type="compositionally biased region" description="Basic and acidic residues" evidence="5">
    <location>
        <begin position="1498"/>
        <end position="1538"/>
    </location>
</feature>
<evidence type="ECO:0000256" key="5">
    <source>
        <dbReference type="SAM" id="MobiDB-lite"/>
    </source>
</evidence>
<keyword evidence="2" id="KW-0677">Repeat</keyword>
<feature type="binding site" evidence="4">
    <location>
        <position position="2934"/>
    </location>
    <ligand>
        <name>ATP</name>
        <dbReference type="ChEBI" id="CHEBI:30616"/>
    </ligand>
</feature>
<dbReference type="STRING" id="1890364.A0A2P6NP50"/>
<dbReference type="SUPFAM" id="SSF52047">
    <property type="entry name" value="RNI-like"/>
    <property type="match status" value="1"/>
</dbReference>
<evidence type="ECO:0000256" key="3">
    <source>
        <dbReference type="ARBA" id="ARBA00023136"/>
    </source>
</evidence>
<feature type="domain" description="Protein kinase" evidence="8">
    <location>
        <begin position="2907"/>
        <end position="3185"/>
    </location>
</feature>
<dbReference type="SMART" id="SM00220">
    <property type="entry name" value="S_TKc"/>
    <property type="match status" value="2"/>
</dbReference>
<feature type="compositionally biased region" description="Polar residues" evidence="5">
    <location>
        <begin position="3201"/>
        <end position="3211"/>
    </location>
</feature>
<dbReference type="SMART" id="SM00364">
    <property type="entry name" value="LRR_BAC"/>
    <property type="match status" value="8"/>
</dbReference>
<evidence type="ECO:0000256" key="4">
    <source>
        <dbReference type="PROSITE-ProRule" id="PRU10141"/>
    </source>
</evidence>
<dbReference type="Pfam" id="PF13855">
    <property type="entry name" value="LRR_8"/>
    <property type="match status" value="6"/>
</dbReference>
<dbReference type="PROSITE" id="PS51450">
    <property type="entry name" value="LRR"/>
    <property type="match status" value="2"/>
</dbReference>
<evidence type="ECO:0000313" key="9">
    <source>
        <dbReference type="EMBL" id="PRP85741.1"/>
    </source>
</evidence>
<dbReference type="FunFam" id="3.80.10.10:FF:000095">
    <property type="entry name" value="LRR receptor-like serine/threonine-protein kinase GSO1"/>
    <property type="match status" value="3"/>
</dbReference>
<dbReference type="PANTHER" id="PTHR48057:SF29">
    <property type="entry name" value="OS02G0609900 PROTEIN"/>
    <property type="match status" value="1"/>
</dbReference>
<feature type="transmembrane region" description="Helical" evidence="6">
    <location>
        <begin position="1171"/>
        <end position="1195"/>
    </location>
</feature>
<evidence type="ECO:0000256" key="6">
    <source>
        <dbReference type="SAM" id="Phobius"/>
    </source>
</evidence>
<keyword evidence="9" id="KW-0675">Receptor</keyword>
<feature type="region of interest" description="Disordered" evidence="5">
    <location>
        <begin position="1498"/>
        <end position="1540"/>
    </location>
</feature>
<dbReference type="SUPFAM" id="SSF52058">
    <property type="entry name" value="L domain-like"/>
    <property type="match status" value="7"/>
</dbReference>
<dbReference type="InterPro" id="IPR001245">
    <property type="entry name" value="Ser-Thr/Tyr_kinase_cat_dom"/>
</dbReference>
<keyword evidence="9" id="KW-0418">Kinase</keyword>
<feature type="domain" description="Protein kinase" evidence="8">
    <location>
        <begin position="1231"/>
        <end position="1481"/>
    </location>
</feature>
<evidence type="ECO:0000256" key="2">
    <source>
        <dbReference type="ARBA" id="ARBA00022737"/>
    </source>
</evidence>
<dbReference type="InterPro" id="IPR011009">
    <property type="entry name" value="Kinase-like_dom_sf"/>
</dbReference>
<evidence type="ECO:0000256" key="1">
    <source>
        <dbReference type="ARBA" id="ARBA00022614"/>
    </source>
</evidence>
<keyword evidence="10" id="KW-1185">Reference proteome</keyword>
<dbReference type="InterPro" id="IPR008266">
    <property type="entry name" value="Tyr_kinase_AS"/>
</dbReference>
<dbReference type="GO" id="GO:0004713">
    <property type="term" value="F:protein tyrosine kinase activity"/>
    <property type="evidence" value="ECO:0007669"/>
    <property type="project" value="InterPro"/>
</dbReference>
<dbReference type="SMART" id="SM00365">
    <property type="entry name" value="LRR_SD22"/>
    <property type="match status" value="17"/>
</dbReference>
<dbReference type="GO" id="GO:0005524">
    <property type="term" value="F:ATP binding"/>
    <property type="evidence" value="ECO:0007669"/>
    <property type="project" value="UniProtKB-UniRule"/>
</dbReference>
<name>A0A2P6NP50_9EUKA</name>
<feature type="region of interest" description="Disordered" evidence="5">
    <location>
        <begin position="1622"/>
        <end position="1642"/>
    </location>
</feature>
<organism evidence="9 10">
    <name type="scientific">Planoprotostelium fungivorum</name>
    <dbReference type="NCBI Taxonomy" id="1890364"/>
    <lineage>
        <taxon>Eukaryota</taxon>
        <taxon>Amoebozoa</taxon>
        <taxon>Evosea</taxon>
        <taxon>Variosea</taxon>
        <taxon>Cavosteliida</taxon>
        <taxon>Cavosteliaceae</taxon>
        <taxon>Planoprotostelium</taxon>
    </lineage>
</organism>
<dbReference type="InterPro" id="IPR052595">
    <property type="entry name" value="LRRC69/RLP"/>
</dbReference>
<feature type="chain" id="PRO_5015148170" evidence="7">
    <location>
        <begin position="21"/>
        <end position="3237"/>
    </location>
</feature>
<feature type="transmembrane region" description="Helical" evidence="6">
    <location>
        <begin position="1390"/>
        <end position="1408"/>
    </location>
</feature>
<dbReference type="SMART" id="SM00369">
    <property type="entry name" value="LRR_TYP"/>
    <property type="match status" value="22"/>
</dbReference>
<dbReference type="Gene3D" id="3.80.10.10">
    <property type="entry name" value="Ribonuclease Inhibitor"/>
    <property type="match status" value="14"/>
</dbReference>
<dbReference type="InterPro" id="IPR000719">
    <property type="entry name" value="Prot_kinase_dom"/>
</dbReference>
<dbReference type="PROSITE" id="PS50011">
    <property type="entry name" value="PROTEIN_KINASE_DOM"/>
    <property type="match status" value="2"/>
</dbReference>
<dbReference type="InterPro" id="IPR017441">
    <property type="entry name" value="Protein_kinase_ATP_BS"/>
</dbReference>
<protein>
    <submittedName>
        <fullName evidence="9">Putative leucine-rich repeat receptor-like protein kinase</fullName>
    </submittedName>
</protein>
<dbReference type="InterPro" id="IPR020635">
    <property type="entry name" value="Tyr_kinase_cat_dom"/>
</dbReference>
<keyword evidence="7" id="KW-0732">Signal</keyword>
<keyword evidence="6" id="KW-1133">Transmembrane helix</keyword>
<keyword evidence="9" id="KW-0808">Transferase</keyword>
<dbReference type="CDD" id="cd13999">
    <property type="entry name" value="STKc_MAP3K-like"/>
    <property type="match status" value="1"/>
</dbReference>
<dbReference type="InterPro" id="IPR003591">
    <property type="entry name" value="Leu-rich_rpt_typical-subtyp"/>
</dbReference>
<dbReference type="PROSITE" id="PS00109">
    <property type="entry name" value="PROTEIN_KINASE_TYR"/>
    <property type="match status" value="2"/>
</dbReference>
<dbReference type="Gene3D" id="3.30.200.20">
    <property type="entry name" value="Phosphorylase Kinase, domain 1"/>
    <property type="match status" value="2"/>
</dbReference>
<accession>A0A2P6NP50</accession>
<feature type="signal peptide" evidence="7">
    <location>
        <begin position="1"/>
        <end position="20"/>
    </location>
</feature>
<dbReference type="InterPro" id="IPR032675">
    <property type="entry name" value="LRR_dom_sf"/>
</dbReference>
<dbReference type="Proteomes" id="UP000241769">
    <property type="component" value="Unassembled WGS sequence"/>
</dbReference>
<dbReference type="EMBL" id="MDYQ01000040">
    <property type="protein sequence ID" value="PRP85741.1"/>
    <property type="molecule type" value="Genomic_DNA"/>
</dbReference>
<feature type="transmembrane region" description="Helical" evidence="6">
    <location>
        <begin position="2847"/>
        <end position="2871"/>
    </location>
</feature>
<keyword evidence="3 6" id="KW-0472">Membrane</keyword>
<dbReference type="SUPFAM" id="SSF56112">
    <property type="entry name" value="Protein kinase-like (PK-like)"/>
    <property type="match status" value="2"/>
</dbReference>
<keyword evidence="1" id="KW-0433">Leucine-rich repeat</keyword>
<keyword evidence="4" id="KW-0547">Nucleotide-binding</keyword>
<comment type="caution">
    <text evidence="9">The sequence shown here is derived from an EMBL/GenBank/DDBJ whole genome shotgun (WGS) entry which is preliminary data.</text>
</comment>
<proteinExistence type="predicted"/>
<reference evidence="9 10" key="1">
    <citation type="journal article" date="2018" name="Genome Biol. Evol.">
        <title>Multiple Roots of Fruiting Body Formation in Amoebozoa.</title>
        <authorList>
            <person name="Hillmann F."/>
            <person name="Forbes G."/>
            <person name="Novohradska S."/>
            <person name="Ferling I."/>
            <person name="Riege K."/>
            <person name="Groth M."/>
            <person name="Westermann M."/>
            <person name="Marz M."/>
            <person name="Spaller T."/>
            <person name="Winckler T."/>
            <person name="Schaap P."/>
            <person name="Glockner G."/>
        </authorList>
    </citation>
    <scope>NUCLEOTIDE SEQUENCE [LARGE SCALE GENOMIC DNA]</scope>
    <source>
        <strain evidence="9 10">Jena</strain>
    </source>
</reference>